<dbReference type="InterPro" id="IPR024989">
    <property type="entry name" value="MFS_assoc_dom"/>
</dbReference>
<feature type="transmembrane region" description="Helical" evidence="8">
    <location>
        <begin position="12"/>
        <end position="29"/>
    </location>
</feature>
<evidence type="ECO:0000256" key="3">
    <source>
        <dbReference type="ARBA" id="ARBA00022475"/>
    </source>
</evidence>
<keyword evidence="5 8" id="KW-0812">Transmembrane</keyword>
<evidence type="ECO:0000256" key="2">
    <source>
        <dbReference type="ARBA" id="ARBA00022448"/>
    </source>
</evidence>
<dbReference type="PANTHER" id="PTHR23522:SF10">
    <property type="entry name" value="3-PHENYLPROPIONIC ACID TRANSPORTER-RELATED"/>
    <property type="match status" value="1"/>
</dbReference>
<feature type="transmembrane region" description="Helical" evidence="8">
    <location>
        <begin position="67"/>
        <end position="86"/>
    </location>
</feature>
<dbReference type="Pfam" id="PF12832">
    <property type="entry name" value="MFS_1_like"/>
    <property type="match status" value="1"/>
</dbReference>
<feature type="transmembrane region" description="Helical" evidence="8">
    <location>
        <begin position="354"/>
        <end position="375"/>
    </location>
</feature>
<evidence type="ECO:0000256" key="6">
    <source>
        <dbReference type="ARBA" id="ARBA00022989"/>
    </source>
</evidence>
<feature type="transmembrane region" description="Helical" evidence="8">
    <location>
        <begin position="41"/>
        <end position="60"/>
    </location>
</feature>
<feature type="domain" description="Major facilitator superfamily (MFS) profile" evidence="9">
    <location>
        <begin position="1"/>
        <end position="180"/>
    </location>
</feature>
<keyword evidence="6 8" id="KW-1133">Transmembrane helix</keyword>
<feature type="transmembrane region" description="Helical" evidence="8">
    <location>
        <begin position="194"/>
        <end position="213"/>
    </location>
</feature>
<comment type="caution">
    <text evidence="10">The sequence shown here is derived from an EMBL/GenBank/DDBJ whole genome shotgun (WGS) entry which is preliminary data.</text>
</comment>
<feature type="transmembrane region" description="Helical" evidence="8">
    <location>
        <begin position="233"/>
        <end position="256"/>
    </location>
</feature>
<dbReference type="Proteomes" id="UP000618943">
    <property type="component" value="Unassembled WGS sequence"/>
</dbReference>
<gene>
    <name evidence="10" type="ORF">JFL43_09520</name>
</gene>
<proteinExistence type="predicted"/>
<comment type="subcellular location">
    <subcellularLocation>
        <location evidence="1">Cell inner membrane</location>
        <topology evidence="1">Multi-pass membrane protein</topology>
    </subcellularLocation>
</comment>
<evidence type="ECO:0000256" key="7">
    <source>
        <dbReference type="ARBA" id="ARBA00023136"/>
    </source>
</evidence>
<feature type="transmembrane region" description="Helical" evidence="8">
    <location>
        <begin position="263"/>
        <end position="282"/>
    </location>
</feature>
<dbReference type="PROSITE" id="PS50850">
    <property type="entry name" value="MFS"/>
    <property type="match status" value="1"/>
</dbReference>
<feature type="transmembrane region" description="Helical" evidence="8">
    <location>
        <begin position="288"/>
        <end position="311"/>
    </location>
</feature>
<dbReference type="RefSeq" id="WP_200748864.1">
    <property type="nucleotide sequence ID" value="NZ_JAEOAH010000009.1"/>
</dbReference>
<feature type="transmembrane region" description="Helical" evidence="8">
    <location>
        <begin position="156"/>
        <end position="173"/>
    </location>
</feature>
<evidence type="ECO:0000256" key="5">
    <source>
        <dbReference type="ARBA" id="ARBA00022692"/>
    </source>
</evidence>
<accession>A0ABS1H6S4</accession>
<evidence type="ECO:0000256" key="1">
    <source>
        <dbReference type="ARBA" id="ARBA00004429"/>
    </source>
</evidence>
<evidence type="ECO:0000256" key="8">
    <source>
        <dbReference type="SAM" id="Phobius"/>
    </source>
</evidence>
<feature type="transmembrane region" description="Helical" evidence="8">
    <location>
        <begin position="323"/>
        <end position="342"/>
    </location>
</feature>
<dbReference type="PANTHER" id="PTHR23522">
    <property type="entry name" value="BLL5896 PROTEIN"/>
    <property type="match status" value="1"/>
</dbReference>
<evidence type="ECO:0000313" key="11">
    <source>
        <dbReference type="Proteomes" id="UP000618943"/>
    </source>
</evidence>
<feature type="transmembrane region" description="Helical" evidence="8">
    <location>
        <begin position="92"/>
        <end position="112"/>
    </location>
</feature>
<sequence length="383" mass="42485">MQLHHRLKIFNFLFFGMLALFIPFLPVYLAERGLSPSEIGLVVGTGGFVTIITQPLWGFISDKTKTIRKILLLLLVVASLFGYFLFSVNDFVLLVIFAMLVYFFLMPIDPLMESLNFTVAEAAKISYGSIRTYGALGYALLSLVTGYIMSYFGNNSVGILFVVLGVLGILIILKMPDAPTSSKPVTIGGLKSFLSNKQTLAFLILVFICSVPARMNDTFLGVHIRTLGGSTELVGQAFFFAASSEIIVFALSFWWLRQGKEMLIITIAALFFFVRFFISAWITDPQMLVFVQLLQMLTFPIFYTAAIQYLYRIVPVEWRATGQTVLALLFFGVSSIIASYAGGFLYNALTGQQFYLVVSAISLAGTVFGLVLLVVNRSKKTVE</sequence>
<keyword evidence="7 8" id="KW-0472">Membrane</keyword>
<evidence type="ECO:0000256" key="4">
    <source>
        <dbReference type="ARBA" id="ARBA00022519"/>
    </source>
</evidence>
<feature type="transmembrane region" description="Helical" evidence="8">
    <location>
        <begin position="133"/>
        <end position="150"/>
    </location>
</feature>
<protein>
    <submittedName>
        <fullName evidence="10">MFS transporter</fullName>
    </submittedName>
</protein>
<reference evidence="10 11" key="1">
    <citation type="submission" date="2020-12" db="EMBL/GenBank/DDBJ databases">
        <title>YIM B01967 draft genome.</title>
        <authorList>
            <person name="Yan X."/>
        </authorList>
    </citation>
    <scope>NUCLEOTIDE SEQUENCE [LARGE SCALE GENOMIC DNA]</scope>
    <source>
        <strain evidence="10 11">YIM B01967</strain>
    </source>
</reference>
<dbReference type="InterPro" id="IPR020846">
    <property type="entry name" value="MFS_dom"/>
</dbReference>
<organism evidence="10 11">
    <name type="scientific">Viridibacillus soli</name>
    <dbReference type="NCBI Taxonomy" id="2798301"/>
    <lineage>
        <taxon>Bacteria</taxon>
        <taxon>Bacillati</taxon>
        <taxon>Bacillota</taxon>
        <taxon>Bacilli</taxon>
        <taxon>Bacillales</taxon>
        <taxon>Caryophanaceae</taxon>
        <taxon>Viridibacillus</taxon>
    </lineage>
</organism>
<dbReference type="Gene3D" id="1.20.1250.20">
    <property type="entry name" value="MFS general substrate transporter like domains"/>
    <property type="match status" value="2"/>
</dbReference>
<dbReference type="InterPro" id="IPR036259">
    <property type="entry name" value="MFS_trans_sf"/>
</dbReference>
<evidence type="ECO:0000313" key="10">
    <source>
        <dbReference type="EMBL" id="MBK3495090.1"/>
    </source>
</evidence>
<dbReference type="SUPFAM" id="SSF103473">
    <property type="entry name" value="MFS general substrate transporter"/>
    <property type="match status" value="1"/>
</dbReference>
<dbReference type="EMBL" id="JAEOAH010000009">
    <property type="protein sequence ID" value="MBK3495090.1"/>
    <property type="molecule type" value="Genomic_DNA"/>
</dbReference>
<evidence type="ECO:0000259" key="9">
    <source>
        <dbReference type="PROSITE" id="PS50850"/>
    </source>
</evidence>
<keyword evidence="3" id="KW-1003">Cell membrane</keyword>
<keyword evidence="11" id="KW-1185">Reference proteome</keyword>
<keyword evidence="2" id="KW-0813">Transport</keyword>
<keyword evidence="4" id="KW-0997">Cell inner membrane</keyword>
<name>A0ABS1H6S4_9BACL</name>